<feature type="domain" description="DUF4274" evidence="1">
    <location>
        <begin position="64"/>
        <end position="133"/>
    </location>
</feature>
<proteinExistence type="predicted"/>
<protein>
    <recommendedName>
        <fullName evidence="1">DUF4274 domain-containing protein</fullName>
    </recommendedName>
</protein>
<evidence type="ECO:0000313" key="2">
    <source>
        <dbReference type="EMBL" id="CAH0535481.1"/>
    </source>
</evidence>
<gene>
    <name evidence="2" type="ORF">VST7929_03055</name>
</gene>
<accession>A0ABN8E0B5</accession>
<reference evidence="2" key="1">
    <citation type="submission" date="2021-11" db="EMBL/GenBank/DDBJ databases">
        <authorList>
            <person name="Rodrigo-Torres L."/>
            <person name="Arahal R. D."/>
            <person name="Lucena T."/>
        </authorList>
    </citation>
    <scope>NUCLEOTIDE SEQUENCE</scope>
    <source>
        <strain evidence="2">CECT 7929</strain>
    </source>
</reference>
<dbReference type="Proteomes" id="UP000838672">
    <property type="component" value="Unassembled WGS sequence"/>
</dbReference>
<dbReference type="RefSeq" id="WP_237468380.1">
    <property type="nucleotide sequence ID" value="NZ_CAKLDI010000002.1"/>
</dbReference>
<dbReference type="EMBL" id="CAKLDI010000002">
    <property type="protein sequence ID" value="CAH0535481.1"/>
    <property type="molecule type" value="Genomic_DNA"/>
</dbReference>
<keyword evidence="3" id="KW-1185">Reference proteome</keyword>
<comment type="caution">
    <text evidence="2">The sequence shown here is derived from an EMBL/GenBank/DDBJ whole genome shotgun (WGS) entry which is preliminary data.</text>
</comment>
<evidence type="ECO:0000259" key="1">
    <source>
        <dbReference type="Pfam" id="PF14096"/>
    </source>
</evidence>
<name>A0ABN8E0B5_9VIBR</name>
<evidence type="ECO:0000313" key="3">
    <source>
        <dbReference type="Proteomes" id="UP000838672"/>
    </source>
</evidence>
<sequence length="184" mass="21055">MAKKLNNAQKLRASICFECGCIPSQTAWQRMCEAKGEDYDDVRYMADQMNIDDDAVVTIECLQSKEELHVVADHYNWDDNALPSLQAMIDHPLCDAGTALLLFWKGEGYRALSPNPGYASAEIITFFKTLYQRFCHQEFNSYSIAFDPYEEGYVPTLEESIAQAYFIPGVFFCPYSRMFVQDCL</sequence>
<dbReference type="InterPro" id="IPR025369">
    <property type="entry name" value="DUF4274"/>
</dbReference>
<dbReference type="Pfam" id="PF14096">
    <property type="entry name" value="DUF4274"/>
    <property type="match status" value="1"/>
</dbReference>
<organism evidence="2 3">
    <name type="scientific">Vibrio stylophorae</name>
    <dbReference type="NCBI Taxonomy" id="659351"/>
    <lineage>
        <taxon>Bacteria</taxon>
        <taxon>Pseudomonadati</taxon>
        <taxon>Pseudomonadota</taxon>
        <taxon>Gammaproteobacteria</taxon>
        <taxon>Vibrionales</taxon>
        <taxon>Vibrionaceae</taxon>
        <taxon>Vibrio</taxon>
    </lineage>
</organism>